<dbReference type="EMBL" id="JAHOEI010000005">
    <property type="protein sequence ID" value="MBV3386722.1"/>
    <property type="molecule type" value="Genomic_DNA"/>
</dbReference>
<reference evidence="1" key="1">
    <citation type="submission" date="2021-06" db="EMBL/GenBank/DDBJ databases">
        <title>Collection of gut derived symbiotic bacterial strains cultured from healthy donors.</title>
        <authorList>
            <person name="Lin H."/>
            <person name="Littmann E."/>
            <person name="Pamer E.G."/>
        </authorList>
    </citation>
    <scope>NUCLEOTIDE SEQUENCE</scope>
    <source>
        <strain evidence="1">MSK.21.74</strain>
    </source>
</reference>
<protein>
    <submittedName>
        <fullName evidence="1">Carboxypeptidase-like regulatory domain-containing protein</fullName>
    </submittedName>
</protein>
<dbReference type="AlphaFoldDB" id="A0AAW4MVR6"/>
<gene>
    <name evidence="1" type="ORF">KSW82_03070</name>
</gene>
<keyword evidence="1" id="KW-0645">Protease</keyword>
<dbReference type="GO" id="GO:0004180">
    <property type="term" value="F:carboxypeptidase activity"/>
    <property type="evidence" value="ECO:0007669"/>
    <property type="project" value="UniProtKB-KW"/>
</dbReference>
<dbReference type="RefSeq" id="WP_217312975.1">
    <property type="nucleotide sequence ID" value="NZ_JAHOEI010000005.1"/>
</dbReference>
<dbReference type="Proteomes" id="UP001196765">
    <property type="component" value="Unassembled WGS sequence"/>
</dbReference>
<name>A0AAW4MVR6_9BACT</name>
<keyword evidence="1" id="KW-0121">Carboxypeptidase</keyword>
<accession>A0AAW4MVR6</accession>
<keyword evidence="1" id="KW-0378">Hydrolase</keyword>
<evidence type="ECO:0000313" key="2">
    <source>
        <dbReference type="Proteomes" id="UP001196765"/>
    </source>
</evidence>
<sequence>MMKFKMKQTALLIVLLLSIGWIKADAMNENRIHCVVLNTQGNPIPFANVMVFKSLKDSIPSNILSADNQGNFKLDIDVPIWLKVSCMGYETESLIIRNVDSKSVQIKLRPSENMLNEVTVDADNVFLKDDKMVILPTSLQKRNAHDGYSMLSLMSIPGLYVDVVDKTVSTRGNGTLICINGREVKSDEIATLNPQDIKRIDYYKDFSPAHPTASSVIDFIMKDRNHGGQLYLNGNQNLNLLKGNDLLDWKHYRKGQEFNVQFSDNYFHFKPKEGDNSLVGMQLNDRTVLKDDKILASPKHNNALTGKLSYLKQWKKDMFQIAGYLSKNHEWYQKNIQEIFDGVDRTSTDVKHKDYSSYALQLYYQRKTKQSIFKVKLNGSYSETDLTRKYNSLTNINAVTNEKFYHVSPSVLYGLLIGKQLAFVDVNYSYDQTKSIYNENGKLSTNKLNYDQAIITIGDNIQLVSHKLKITPQLSERIMTIDDGKNPSYTKFYLVPSMFWQANLASRKTLSGNIGGGVYDPQIKYYNDSEQTLDKYQVLKGNTDIKTSSTFRSNITYNSLHKWGMIELFAQYENTSKLLFENVYYDQERDLFVHRYENGGLYERFLMNGAIQYNLIPKRLSWLGTVEYTYSIERIFPSLTNSQVMFGTIFTYICKNANAKVELYSPTSVLSMGTRIKNPMSLKIALGYNYRNWHFTINAKNPFMNNKTTIEYNRDRYYKNSHQYSPRISTNMFTLGCSYRISYGKKHNFQDVELDKKERSGVLEYDK</sequence>
<evidence type="ECO:0000313" key="1">
    <source>
        <dbReference type="EMBL" id="MBV3386722.1"/>
    </source>
</evidence>
<organism evidence="1 2">
    <name type="scientific">Segatella copri</name>
    <dbReference type="NCBI Taxonomy" id="165179"/>
    <lineage>
        <taxon>Bacteria</taxon>
        <taxon>Pseudomonadati</taxon>
        <taxon>Bacteroidota</taxon>
        <taxon>Bacteroidia</taxon>
        <taxon>Bacteroidales</taxon>
        <taxon>Prevotellaceae</taxon>
        <taxon>Segatella</taxon>
    </lineage>
</organism>
<proteinExistence type="predicted"/>
<comment type="caution">
    <text evidence="1">The sequence shown here is derived from an EMBL/GenBank/DDBJ whole genome shotgun (WGS) entry which is preliminary data.</text>
</comment>
<dbReference type="Pfam" id="PF13715">
    <property type="entry name" value="CarbopepD_reg_2"/>
    <property type="match status" value="1"/>
</dbReference>